<evidence type="ECO:0000256" key="9">
    <source>
        <dbReference type="ARBA" id="ARBA00023136"/>
    </source>
</evidence>
<feature type="domain" description="NAD-dependent epimerase/dehydratase" evidence="13">
    <location>
        <begin position="3"/>
        <end position="225"/>
    </location>
</feature>
<name>A0A936ZCD2_9HYPH</name>
<evidence type="ECO:0000256" key="10">
    <source>
        <dbReference type="ARBA" id="ARBA00023180"/>
    </source>
</evidence>
<keyword evidence="6" id="KW-1133">Transmembrane helix</keyword>
<evidence type="ECO:0000256" key="7">
    <source>
        <dbReference type="ARBA" id="ARBA00023027"/>
    </source>
</evidence>
<keyword evidence="9" id="KW-0472">Membrane</keyword>
<dbReference type="PANTHER" id="PTHR43078">
    <property type="entry name" value="UDP-GLUCURONIC ACID DECARBOXYLASE-RELATED"/>
    <property type="match status" value="1"/>
</dbReference>
<evidence type="ECO:0000256" key="3">
    <source>
        <dbReference type="ARBA" id="ARBA00022692"/>
    </source>
</evidence>
<dbReference type="FunFam" id="3.40.50.720:FF:000065">
    <property type="entry name" value="UDP-glucuronic acid decarboxylase 1"/>
    <property type="match status" value="1"/>
</dbReference>
<dbReference type="SUPFAM" id="SSF51735">
    <property type="entry name" value="NAD(P)-binding Rossmann-fold domains"/>
    <property type="match status" value="1"/>
</dbReference>
<evidence type="ECO:0000256" key="1">
    <source>
        <dbReference type="ARBA" id="ARBA00001911"/>
    </source>
</evidence>
<proteinExistence type="predicted"/>
<protein>
    <submittedName>
        <fullName evidence="14">NAD-dependent epimerase/dehydratase family protein</fullName>
    </submittedName>
</protein>
<evidence type="ECO:0000256" key="12">
    <source>
        <dbReference type="ARBA" id="ARBA00037859"/>
    </source>
</evidence>
<comment type="cofactor">
    <cofactor evidence="1">
        <name>NAD(+)</name>
        <dbReference type="ChEBI" id="CHEBI:57540"/>
    </cofactor>
</comment>
<dbReference type="PANTHER" id="PTHR43078:SF6">
    <property type="entry name" value="UDP-GLUCURONIC ACID DECARBOXYLASE 1"/>
    <property type="match status" value="1"/>
</dbReference>
<sequence length="332" mass="37280">MRVLVSGGGGFIGSHLVDRLLLRDDCTELLVVDNFWTGRRSNLSHITDKRVRILETDVERLADVGLFDEIYHLASPASPPWYMEEPLRTVRANVIGVLRLLEALRPNGLIGFTSTSEVYGDPLVSPQPESYRGSVDCTGPRSSYDESKRCSEAILFESRRVSGTQIKVVRLFNVFGPRTRPDDGRAVSNFISQALRGKPITVYGNGLQTRSWGYVDDIIDGLARFFWLQPTDYPGPLNVGNDREISVIDVARYVQSRFPKTPIVHLPPAPQDPTNRRPDLTIANRELPGWACQVPYEEGIDRAIAWFSKNEELRSASHDDVAAEFRKSALHM</sequence>
<keyword evidence="4" id="KW-0210">Decarboxylase</keyword>
<dbReference type="InterPro" id="IPR036291">
    <property type="entry name" value="NAD(P)-bd_dom_sf"/>
</dbReference>
<keyword evidence="11" id="KW-0456">Lyase</keyword>
<keyword evidence="7" id="KW-0520">NAD</keyword>
<comment type="caution">
    <text evidence="14">The sequence shown here is derived from an EMBL/GenBank/DDBJ whole genome shotgun (WGS) entry which is preliminary data.</text>
</comment>
<evidence type="ECO:0000313" key="14">
    <source>
        <dbReference type="EMBL" id="MBL0408246.1"/>
    </source>
</evidence>
<dbReference type="GO" id="GO:0048040">
    <property type="term" value="F:UDP-glucuronate decarboxylase activity"/>
    <property type="evidence" value="ECO:0007669"/>
    <property type="project" value="TreeGrafter"/>
</dbReference>
<evidence type="ECO:0000256" key="6">
    <source>
        <dbReference type="ARBA" id="ARBA00022989"/>
    </source>
</evidence>
<keyword evidence="10" id="KW-0325">Glycoprotein</keyword>
<evidence type="ECO:0000259" key="13">
    <source>
        <dbReference type="Pfam" id="PF01370"/>
    </source>
</evidence>
<evidence type="ECO:0000256" key="4">
    <source>
        <dbReference type="ARBA" id="ARBA00022793"/>
    </source>
</evidence>
<keyword evidence="8" id="KW-0333">Golgi apparatus</keyword>
<evidence type="ECO:0000256" key="2">
    <source>
        <dbReference type="ARBA" id="ARBA00004323"/>
    </source>
</evidence>
<evidence type="ECO:0000256" key="8">
    <source>
        <dbReference type="ARBA" id="ARBA00023034"/>
    </source>
</evidence>
<evidence type="ECO:0000256" key="5">
    <source>
        <dbReference type="ARBA" id="ARBA00022968"/>
    </source>
</evidence>
<organism evidence="14 15">
    <name type="scientific">Microvirga aerilata</name>
    <dbReference type="NCBI Taxonomy" id="670292"/>
    <lineage>
        <taxon>Bacteria</taxon>
        <taxon>Pseudomonadati</taxon>
        <taxon>Pseudomonadota</taxon>
        <taxon>Alphaproteobacteria</taxon>
        <taxon>Hyphomicrobiales</taxon>
        <taxon>Methylobacteriaceae</taxon>
        <taxon>Microvirga</taxon>
    </lineage>
</organism>
<keyword evidence="5" id="KW-0735">Signal-anchor</keyword>
<keyword evidence="15" id="KW-1185">Reference proteome</keyword>
<dbReference type="Proteomes" id="UP000605848">
    <property type="component" value="Unassembled WGS sequence"/>
</dbReference>
<dbReference type="GO" id="GO:0005737">
    <property type="term" value="C:cytoplasm"/>
    <property type="evidence" value="ECO:0007669"/>
    <property type="project" value="TreeGrafter"/>
</dbReference>
<dbReference type="Gene3D" id="3.40.50.720">
    <property type="entry name" value="NAD(P)-binding Rossmann-like Domain"/>
    <property type="match status" value="1"/>
</dbReference>
<evidence type="ECO:0000313" key="15">
    <source>
        <dbReference type="Proteomes" id="UP000605848"/>
    </source>
</evidence>
<dbReference type="InterPro" id="IPR044516">
    <property type="entry name" value="UXS-like"/>
</dbReference>
<comment type="subcellular location">
    <subcellularLocation>
        <location evidence="2">Golgi apparatus membrane</location>
        <topology evidence="2">Single-pass type II membrane protein</topology>
    </subcellularLocation>
    <subcellularLocation>
        <location evidence="12">Golgi apparatus</location>
        <location evidence="12">Golgi stack membrane</location>
    </subcellularLocation>
</comment>
<dbReference type="InterPro" id="IPR001509">
    <property type="entry name" value="Epimerase_deHydtase"/>
</dbReference>
<dbReference type="RefSeq" id="WP_202066056.1">
    <property type="nucleotide sequence ID" value="NZ_JAEQMY010000170.1"/>
</dbReference>
<keyword evidence="3" id="KW-0812">Transmembrane</keyword>
<dbReference type="Pfam" id="PF01370">
    <property type="entry name" value="Epimerase"/>
    <property type="match status" value="1"/>
</dbReference>
<reference evidence="14" key="1">
    <citation type="submission" date="2021-01" db="EMBL/GenBank/DDBJ databases">
        <title>Microvirga sp.</title>
        <authorList>
            <person name="Kim M.K."/>
        </authorList>
    </citation>
    <scope>NUCLEOTIDE SEQUENCE</scope>
    <source>
        <strain evidence="14">5420S-16</strain>
    </source>
</reference>
<dbReference type="EMBL" id="JAEQMY010000170">
    <property type="protein sequence ID" value="MBL0408246.1"/>
    <property type="molecule type" value="Genomic_DNA"/>
</dbReference>
<evidence type="ECO:0000256" key="11">
    <source>
        <dbReference type="ARBA" id="ARBA00023239"/>
    </source>
</evidence>
<dbReference type="GO" id="GO:0070403">
    <property type="term" value="F:NAD+ binding"/>
    <property type="evidence" value="ECO:0007669"/>
    <property type="project" value="InterPro"/>
</dbReference>
<dbReference type="GO" id="GO:0042732">
    <property type="term" value="P:D-xylose metabolic process"/>
    <property type="evidence" value="ECO:0007669"/>
    <property type="project" value="InterPro"/>
</dbReference>
<dbReference type="AlphaFoldDB" id="A0A936ZCD2"/>
<gene>
    <name evidence="14" type="ORF">JKG68_30660</name>
</gene>
<accession>A0A936ZCD2</accession>